<name>X0YSM4_9ZZZZ</name>
<dbReference type="AlphaFoldDB" id="X0YSM4"/>
<reference evidence="1" key="1">
    <citation type="journal article" date="2014" name="Front. Microbiol.">
        <title>High frequency of phylogenetically diverse reductive dehalogenase-homologous genes in deep subseafloor sedimentary metagenomes.</title>
        <authorList>
            <person name="Kawai M."/>
            <person name="Futagami T."/>
            <person name="Toyoda A."/>
            <person name="Takaki Y."/>
            <person name="Nishi S."/>
            <person name="Hori S."/>
            <person name="Arai W."/>
            <person name="Tsubouchi T."/>
            <person name="Morono Y."/>
            <person name="Uchiyama I."/>
            <person name="Ito T."/>
            <person name="Fujiyama A."/>
            <person name="Inagaki F."/>
            <person name="Takami H."/>
        </authorList>
    </citation>
    <scope>NUCLEOTIDE SEQUENCE</scope>
    <source>
        <strain evidence="1">Expedition CK06-06</strain>
    </source>
</reference>
<comment type="caution">
    <text evidence="1">The sequence shown here is derived from an EMBL/GenBank/DDBJ whole genome shotgun (WGS) entry which is preliminary data.</text>
</comment>
<protein>
    <submittedName>
        <fullName evidence="1">Uncharacterized protein</fullName>
    </submittedName>
</protein>
<sequence>SESYNRAFPTLTAVSAWVKNPDEASGAVGVI</sequence>
<accession>X0YSM4</accession>
<feature type="non-terminal residue" evidence="1">
    <location>
        <position position="1"/>
    </location>
</feature>
<evidence type="ECO:0000313" key="1">
    <source>
        <dbReference type="EMBL" id="GAG39686.1"/>
    </source>
</evidence>
<organism evidence="1">
    <name type="scientific">marine sediment metagenome</name>
    <dbReference type="NCBI Taxonomy" id="412755"/>
    <lineage>
        <taxon>unclassified sequences</taxon>
        <taxon>metagenomes</taxon>
        <taxon>ecological metagenomes</taxon>
    </lineage>
</organism>
<proteinExistence type="predicted"/>
<dbReference type="EMBL" id="BARS01042127">
    <property type="protein sequence ID" value="GAG39686.1"/>
    <property type="molecule type" value="Genomic_DNA"/>
</dbReference>
<gene>
    <name evidence="1" type="ORF">S01H1_63966</name>
</gene>